<dbReference type="Gene3D" id="3.40.50.850">
    <property type="entry name" value="Isochorismatase-like"/>
    <property type="match status" value="1"/>
</dbReference>
<protein>
    <recommendedName>
        <fullName evidence="6">nicotinamidase</fullName>
        <ecNumber evidence="6">3.5.1.19</ecNumber>
    </recommendedName>
    <alternativeName>
        <fullName evidence="7">Nicotinamide deamidase</fullName>
    </alternativeName>
</protein>
<comment type="pathway">
    <text evidence="5">Cofactor biosynthesis; nicotinate biosynthesis; nicotinate from nicotinamide: step 1/1.</text>
</comment>
<evidence type="ECO:0000256" key="5">
    <source>
        <dbReference type="ARBA" id="ARBA00037900"/>
    </source>
</evidence>
<reference evidence="10 11" key="1">
    <citation type="journal article" date="2014" name="Genome Biol. Evol.">
        <title>The genome of the myxosporean Thelohanellus kitauei shows adaptations to nutrient acquisition within its fish host.</title>
        <authorList>
            <person name="Yang Y."/>
            <person name="Xiong J."/>
            <person name="Zhou Z."/>
            <person name="Huo F."/>
            <person name="Miao W."/>
            <person name="Ran C."/>
            <person name="Liu Y."/>
            <person name="Zhang J."/>
            <person name="Feng J."/>
            <person name="Wang M."/>
            <person name="Wang M."/>
            <person name="Wang L."/>
            <person name="Yao B."/>
        </authorList>
    </citation>
    <scope>NUCLEOTIDE SEQUENCE [LARGE SCALE GENOMIC DNA]</scope>
    <source>
        <strain evidence="10">Wuqing</strain>
    </source>
</reference>
<feature type="domain" description="Isochorismatase-like" evidence="8">
    <location>
        <begin position="5"/>
        <end position="212"/>
    </location>
</feature>
<evidence type="ECO:0000259" key="8">
    <source>
        <dbReference type="Pfam" id="PF00857"/>
    </source>
</evidence>
<dbReference type="InterPro" id="IPR052347">
    <property type="entry name" value="Isochorismatase_Nicotinamidase"/>
</dbReference>
<dbReference type="GO" id="GO:0008936">
    <property type="term" value="F:nicotinamidase activity"/>
    <property type="evidence" value="ECO:0007669"/>
    <property type="project" value="UniProtKB-EC"/>
</dbReference>
<evidence type="ECO:0000256" key="1">
    <source>
        <dbReference type="ARBA" id="ARBA00006336"/>
    </source>
</evidence>
<dbReference type="OrthoDB" id="167809at2759"/>
<evidence type="ECO:0000313" key="9">
    <source>
        <dbReference type="EMBL" id="KII61451.1"/>
    </source>
</evidence>
<evidence type="ECO:0000313" key="10">
    <source>
        <dbReference type="EMBL" id="KII65011.1"/>
    </source>
</evidence>
<evidence type="ECO:0000313" key="11">
    <source>
        <dbReference type="Proteomes" id="UP000031668"/>
    </source>
</evidence>
<gene>
    <name evidence="10" type="ORF">RF11_05988</name>
    <name evidence="9" type="ORF">RF11_12866</name>
</gene>
<dbReference type="EMBL" id="JWZT01005339">
    <property type="protein sequence ID" value="KII61451.1"/>
    <property type="molecule type" value="Genomic_DNA"/>
</dbReference>
<keyword evidence="3" id="KW-0479">Metal-binding</keyword>
<evidence type="ECO:0000256" key="4">
    <source>
        <dbReference type="ARBA" id="ARBA00022801"/>
    </source>
</evidence>
<comment type="caution">
    <text evidence="10">The sequence shown here is derived from an EMBL/GenBank/DDBJ whole genome shotgun (WGS) entry which is preliminary data.</text>
</comment>
<dbReference type="EC" id="3.5.1.19" evidence="6"/>
<evidence type="ECO:0000256" key="7">
    <source>
        <dbReference type="ARBA" id="ARBA00043224"/>
    </source>
</evidence>
<dbReference type="PANTHER" id="PTHR11080">
    <property type="entry name" value="PYRAZINAMIDASE/NICOTINAMIDASE"/>
    <property type="match status" value="1"/>
</dbReference>
<evidence type="ECO:0000256" key="3">
    <source>
        <dbReference type="ARBA" id="ARBA00022723"/>
    </source>
</evidence>
<dbReference type="InterPro" id="IPR000868">
    <property type="entry name" value="Isochorismatase-like_dom"/>
</dbReference>
<dbReference type="SUPFAM" id="SSF52499">
    <property type="entry name" value="Isochorismatase-like hydrolases"/>
    <property type="match status" value="1"/>
</dbReference>
<accession>A0A0C2MCY1</accession>
<dbReference type="Pfam" id="PF00857">
    <property type="entry name" value="Isochorismatase"/>
    <property type="match status" value="1"/>
</dbReference>
<keyword evidence="4" id="KW-0378">Hydrolase</keyword>
<dbReference type="OMA" id="DFVDSWP"/>
<dbReference type="PANTHER" id="PTHR11080:SF2">
    <property type="entry name" value="LD05707P"/>
    <property type="match status" value="1"/>
</dbReference>
<sequence length="238" mass="26981">MKRIALVIVDIQNDFITGSLATKNAESKHDSAEIIPNIDEILKKRHLFQKIFISKDWHPVDHISFHSNRFKYSSYSADAASKLKIEQAKVFDTVEFRTPIGAVVAQVLWPDHCVQDTHGSCFHKDFKIDFPCELILKGCHPLADGYSLFQGSNEEGESFLSLLQKESIETVVFCGIALEYCVGSSAIDAVNLGYETYIIYDATARIHKTDHFLHKILQESKIKFIQTKELIEMLGNND</sequence>
<dbReference type="AlphaFoldDB" id="A0A0C2MCY1"/>
<dbReference type="GO" id="GO:0019363">
    <property type="term" value="P:pyridine nucleotide biosynthetic process"/>
    <property type="evidence" value="ECO:0007669"/>
    <property type="project" value="UniProtKB-KW"/>
</dbReference>
<dbReference type="Proteomes" id="UP000031668">
    <property type="component" value="Unassembled WGS sequence"/>
</dbReference>
<dbReference type="GO" id="GO:0046872">
    <property type="term" value="F:metal ion binding"/>
    <property type="evidence" value="ECO:0007669"/>
    <property type="project" value="UniProtKB-KW"/>
</dbReference>
<comment type="similarity">
    <text evidence="1">Belongs to the isochorismatase family.</text>
</comment>
<name>A0A0C2MCY1_THEKT</name>
<keyword evidence="2" id="KW-0662">Pyridine nucleotide biosynthesis</keyword>
<organism evidence="10 11">
    <name type="scientific">Thelohanellus kitauei</name>
    <name type="common">Myxosporean</name>
    <dbReference type="NCBI Taxonomy" id="669202"/>
    <lineage>
        <taxon>Eukaryota</taxon>
        <taxon>Metazoa</taxon>
        <taxon>Cnidaria</taxon>
        <taxon>Myxozoa</taxon>
        <taxon>Myxosporea</taxon>
        <taxon>Bivalvulida</taxon>
        <taxon>Platysporina</taxon>
        <taxon>Myxobolidae</taxon>
        <taxon>Thelohanellus</taxon>
    </lineage>
</organism>
<proteinExistence type="inferred from homology"/>
<evidence type="ECO:0000256" key="2">
    <source>
        <dbReference type="ARBA" id="ARBA00022642"/>
    </source>
</evidence>
<dbReference type="InterPro" id="IPR036380">
    <property type="entry name" value="Isochorismatase-like_sf"/>
</dbReference>
<keyword evidence="11" id="KW-1185">Reference proteome</keyword>
<evidence type="ECO:0000256" key="6">
    <source>
        <dbReference type="ARBA" id="ARBA00039017"/>
    </source>
</evidence>
<dbReference type="EMBL" id="JWZT01004047">
    <property type="protein sequence ID" value="KII65011.1"/>
    <property type="molecule type" value="Genomic_DNA"/>
</dbReference>